<feature type="signal peptide" evidence="2">
    <location>
        <begin position="1"/>
        <end position="27"/>
    </location>
</feature>
<dbReference type="PROSITE" id="PS51257">
    <property type="entry name" value="PROKAR_LIPOPROTEIN"/>
    <property type="match status" value="1"/>
</dbReference>
<dbReference type="AlphaFoldDB" id="A0A9D1R6W9"/>
<evidence type="ECO:0000256" key="2">
    <source>
        <dbReference type="SAM" id="SignalP"/>
    </source>
</evidence>
<evidence type="ECO:0000256" key="1">
    <source>
        <dbReference type="SAM" id="MobiDB-lite"/>
    </source>
</evidence>
<feature type="compositionally biased region" description="Low complexity" evidence="1">
    <location>
        <begin position="101"/>
        <end position="167"/>
    </location>
</feature>
<feature type="compositionally biased region" description="Acidic residues" evidence="1">
    <location>
        <begin position="63"/>
        <end position="73"/>
    </location>
</feature>
<proteinExistence type="predicted"/>
<reference evidence="3" key="1">
    <citation type="journal article" date="2021" name="PeerJ">
        <title>Extensive microbial diversity within the chicken gut microbiome revealed by metagenomics and culture.</title>
        <authorList>
            <person name="Gilroy R."/>
            <person name="Ravi A."/>
            <person name="Getino M."/>
            <person name="Pursley I."/>
            <person name="Horton D.L."/>
            <person name="Alikhan N.F."/>
            <person name="Baker D."/>
            <person name="Gharbi K."/>
            <person name="Hall N."/>
            <person name="Watson M."/>
            <person name="Adriaenssens E.M."/>
            <person name="Foster-Nyarko E."/>
            <person name="Jarju S."/>
            <person name="Secka A."/>
            <person name="Antonio M."/>
            <person name="Oren A."/>
            <person name="Chaudhuri R.R."/>
            <person name="La Ragione R."/>
            <person name="Hildebrand F."/>
            <person name="Pallen M.J."/>
        </authorList>
    </citation>
    <scope>NUCLEOTIDE SEQUENCE</scope>
    <source>
        <strain evidence="3">CHK195-6426</strain>
    </source>
</reference>
<feature type="compositionally biased region" description="Basic and acidic residues" evidence="1">
    <location>
        <begin position="38"/>
        <end position="51"/>
    </location>
</feature>
<evidence type="ECO:0000313" key="3">
    <source>
        <dbReference type="EMBL" id="HIW82090.1"/>
    </source>
</evidence>
<protein>
    <submittedName>
        <fullName evidence="3">Uncharacterized protein</fullName>
    </submittedName>
</protein>
<evidence type="ECO:0000313" key="4">
    <source>
        <dbReference type="Proteomes" id="UP000824265"/>
    </source>
</evidence>
<organism evidence="3 4">
    <name type="scientific">Candidatus Acetatifactor stercoripullorum</name>
    <dbReference type="NCBI Taxonomy" id="2838414"/>
    <lineage>
        <taxon>Bacteria</taxon>
        <taxon>Bacillati</taxon>
        <taxon>Bacillota</taxon>
        <taxon>Clostridia</taxon>
        <taxon>Lachnospirales</taxon>
        <taxon>Lachnospiraceae</taxon>
        <taxon>Acetatifactor</taxon>
    </lineage>
</organism>
<keyword evidence="2" id="KW-0732">Signal</keyword>
<feature type="compositionally biased region" description="Low complexity" evidence="1">
    <location>
        <begin position="174"/>
        <end position="186"/>
    </location>
</feature>
<sequence>MKKKAVNAAFCLAVSLMLALAGCGSTAEEGTGEQTQVLDEREVEVQEEKEVVATGKITMEPGETGEAEQTPETEETKEAAGTEETEETEQAAAETAEETKQAAASQSTKTAQTKESTKASGSGTGSTAASKPAESQAASSSTGSTAASKPAESQAASGSGTGSTAASKPAESQAASGSGTGSTAASKPAEAHTHSFTSVKISDATCESGAVYEERCSCGATNGTHTEGSGLGHDYQYSGPYVAATCSGGGIDEDKCTRCGAIRWTNVPALPHSWTETLTFAGNCNTKSEYTITCSVCGAPGGTREGDYTDDHDWQTFSWQDVDLATGEYITITEVGCSRCGKKQ</sequence>
<gene>
    <name evidence="3" type="ORF">H9742_11360</name>
</gene>
<dbReference type="Proteomes" id="UP000824265">
    <property type="component" value="Unassembled WGS sequence"/>
</dbReference>
<feature type="chain" id="PRO_5039175917" evidence="2">
    <location>
        <begin position="28"/>
        <end position="344"/>
    </location>
</feature>
<comment type="caution">
    <text evidence="3">The sequence shown here is derived from an EMBL/GenBank/DDBJ whole genome shotgun (WGS) entry which is preliminary data.</text>
</comment>
<name>A0A9D1R6W9_9FIRM</name>
<dbReference type="EMBL" id="DXGH01000064">
    <property type="protein sequence ID" value="HIW82090.1"/>
    <property type="molecule type" value="Genomic_DNA"/>
</dbReference>
<feature type="region of interest" description="Disordered" evidence="1">
    <location>
        <begin position="26"/>
        <end position="194"/>
    </location>
</feature>
<accession>A0A9D1R6W9</accession>
<reference evidence="3" key="2">
    <citation type="submission" date="2021-04" db="EMBL/GenBank/DDBJ databases">
        <authorList>
            <person name="Gilroy R."/>
        </authorList>
    </citation>
    <scope>NUCLEOTIDE SEQUENCE</scope>
    <source>
        <strain evidence="3">CHK195-6426</strain>
    </source>
</reference>